<reference evidence="1" key="1">
    <citation type="submission" date="2021-05" db="EMBL/GenBank/DDBJ databases">
        <title>Comparative genomics of three Colletotrichum scovillei strains and genetic complementation revealed genes involved fungal growth and virulence on chili pepper.</title>
        <authorList>
            <person name="Hsieh D.-K."/>
            <person name="Chuang S.-C."/>
            <person name="Chen C.-Y."/>
            <person name="Chao Y.-T."/>
            <person name="Lu M.-Y.J."/>
            <person name="Lee M.-H."/>
            <person name="Shih M.-C."/>
        </authorList>
    </citation>
    <scope>NUCLEOTIDE SEQUENCE</scope>
    <source>
        <strain evidence="1">Coll-153</strain>
    </source>
</reference>
<name>A0A9P7U7R3_9PEZI</name>
<evidence type="ECO:0000313" key="2">
    <source>
        <dbReference type="Proteomes" id="UP000699042"/>
    </source>
</evidence>
<keyword evidence="2" id="KW-1185">Reference proteome</keyword>
<feature type="non-terminal residue" evidence="1">
    <location>
        <position position="1"/>
    </location>
</feature>
<protein>
    <submittedName>
        <fullName evidence="1">Uncharacterized protein</fullName>
    </submittedName>
</protein>
<comment type="caution">
    <text evidence="1">The sequence shown here is derived from an EMBL/GenBank/DDBJ whole genome shotgun (WGS) entry which is preliminary data.</text>
</comment>
<dbReference type="EMBL" id="JAESDN010000012">
    <property type="protein sequence ID" value="KAG7043468.1"/>
    <property type="molecule type" value="Genomic_DNA"/>
</dbReference>
<evidence type="ECO:0000313" key="1">
    <source>
        <dbReference type="EMBL" id="KAG7043468.1"/>
    </source>
</evidence>
<sequence>TIYSVCAKAAVRYSGCAVQPVLVSTFGKVRHFAMFSQGIPVSIDRPTSPWGV</sequence>
<dbReference type="AlphaFoldDB" id="A0A9P7U7R3"/>
<accession>A0A9P7U7R3</accession>
<proteinExistence type="predicted"/>
<dbReference type="Proteomes" id="UP000699042">
    <property type="component" value="Unassembled WGS sequence"/>
</dbReference>
<gene>
    <name evidence="1" type="ORF">JMJ77_003172</name>
</gene>
<organism evidence="1 2">
    <name type="scientific">Colletotrichum scovillei</name>
    <dbReference type="NCBI Taxonomy" id="1209932"/>
    <lineage>
        <taxon>Eukaryota</taxon>
        <taxon>Fungi</taxon>
        <taxon>Dikarya</taxon>
        <taxon>Ascomycota</taxon>
        <taxon>Pezizomycotina</taxon>
        <taxon>Sordariomycetes</taxon>
        <taxon>Hypocreomycetidae</taxon>
        <taxon>Glomerellales</taxon>
        <taxon>Glomerellaceae</taxon>
        <taxon>Colletotrichum</taxon>
        <taxon>Colletotrichum acutatum species complex</taxon>
    </lineage>
</organism>